<dbReference type="Gene3D" id="2.60.40.790">
    <property type="match status" value="1"/>
</dbReference>
<evidence type="ECO:0000259" key="4">
    <source>
        <dbReference type="PROSITE" id="PS01031"/>
    </source>
</evidence>
<dbReference type="PANTHER" id="PTHR11527">
    <property type="entry name" value="HEAT-SHOCK PROTEIN 20 FAMILY MEMBER"/>
    <property type="match status" value="1"/>
</dbReference>
<feature type="domain" description="SHSP" evidence="4">
    <location>
        <begin position="35"/>
        <end position="159"/>
    </location>
</feature>
<accession>A0A239TU12</accession>
<reference evidence="5 6" key="1">
    <citation type="submission" date="2017-06" db="EMBL/GenBank/DDBJ databases">
        <authorList>
            <consortium name="Pathogen Informatics"/>
        </authorList>
    </citation>
    <scope>NUCLEOTIDE SEQUENCE [LARGE SCALE GENOMIC DNA]</scope>
    <source>
        <strain evidence="5 6">NCTC10570</strain>
    </source>
</reference>
<sequence length="159" mass="18145">MFGLVPFAKNISKDDDFNSLFNIFDEPFFHNTLLPLSATKSFKVDVKDLGSAYELTAELPGIKKENISLNYDKGYLTIKTVVDKKDEKPAEAQGEENATDKKQPEKYLRRERYYGEMQRSFYIDDINEANIKAAYKDGILTVTLPKVTEEQTAKTITVD</sequence>
<feature type="region of interest" description="Disordered" evidence="3">
    <location>
        <begin position="86"/>
        <end position="105"/>
    </location>
</feature>
<evidence type="ECO:0000256" key="3">
    <source>
        <dbReference type="SAM" id="MobiDB-lite"/>
    </source>
</evidence>
<dbReference type="CDD" id="cd06471">
    <property type="entry name" value="ACD_LpsHSP_like"/>
    <property type="match status" value="1"/>
</dbReference>
<comment type="similarity">
    <text evidence="1 2">Belongs to the small heat shock protein (HSP20) family.</text>
</comment>
<name>A0A239TU12_9FIRM</name>
<protein>
    <submittedName>
        <fullName evidence="5">T786P28D</fullName>
    </submittedName>
</protein>
<evidence type="ECO:0000313" key="5">
    <source>
        <dbReference type="EMBL" id="SNV01481.1"/>
    </source>
</evidence>
<dbReference type="Pfam" id="PF00011">
    <property type="entry name" value="HSP20"/>
    <property type="match status" value="1"/>
</dbReference>
<dbReference type="AlphaFoldDB" id="A0A239TU12"/>
<keyword evidence="6" id="KW-1185">Reference proteome</keyword>
<dbReference type="SUPFAM" id="SSF49764">
    <property type="entry name" value="HSP20-like chaperones"/>
    <property type="match status" value="1"/>
</dbReference>
<dbReference type="PROSITE" id="PS01031">
    <property type="entry name" value="SHSP"/>
    <property type="match status" value="1"/>
</dbReference>
<dbReference type="GeneID" id="78507446"/>
<dbReference type="RefSeq" id="WP_027889393.1">
    <property type="nucleotide sequence ID" value="NZ_LT906446.1"/>
</dbReference>
<gene>
    <name evidence="5" type="ORF">SAMEA4364220_01449</name>
</gene>
<evidence type="ECO:0000256" key="1">
    <source>
        <dbReference type="PROSITE-ProRule" id="PRU00285"/>
    </source>
</evidence>
<dbReference type="InterPro" id="IPR008978">
    <property type="entry name" value="HSP20-like_chaperone"/>
</dbReference>
<proteinExistence type="inferred from homology"/>
<evidence type="ECO:0000256" key="2">
    <source>
        <dbReference type="RuleBase" id="RU003616"/>
    </source>
</evidence>
<dbReference type="Proteomes" id="UP000215383">
    <property type="component" value="Chromosome 1"/>
</dbReference>
<dbReference type="eggNOG" id="COG0071">
    <property type="taxonomic scope" value="Bacteria"/>
</dbReference>
<dbReference type="InterPro" id="IPR031107">
    <property type="entry name" value="Small_HSP"/>
</dbReference>
<dbReference type="EMBL" id="LT906446">
    <property type="protein sequence ID" value="SNV01481.1"/>
    <property type="molecule type" value="Genomic_DNA"/>
</dbReference>
<dbReference type="InterPro" id="IPR002068">
    <property type="entry name" value="A-crystallin/Hsp20_dom"/>
</dbReference>
<evidence type="ECO:0000313" key="6">
    <source>
        <dbReference type="Proteomes" id="UP000215383"/>
    </source>
</evidence>
<organism evidence="5 6">
    <name type="scientific">Megamonas hypermegale</name>
    <dbReference type="NCBI Taxonomy" id="158847"/>
    <lineage>
        <taxon>Bacteria</taxon>
        <taxon>Bacillati</taxon>
        <taxon>Bacillota</taxon>
        <taxon>Negativicutes</taxon>
        <taxon>Selenomonadales</taxon>
        <taxon>Selenomonadaceae</taxon>
        <taxon>Megamonas</taxon>
    </lineage>
</organism>